<evidence type="ECO:0000259" key="5">
    <source>
        <dbReference type="Pfam" id="PF23892"/>
    </source>
</evidence>
<dbReference type="GO" id="GO:0017004">
    <property type="term" value="P:cytochrome complex assembly"/>
    <property type="evidence" value="ECO:0007669"/>
    <property type="project" value="UniProtKB-KW"/>
</dbReference>
<feature type="repeat" description="TPR" evidence="3">
    <location>
        <begin position="196"/>
        <end position="229"/>
    </location>
</feature>
<dbReference type="AlphaFoldDB" id="A0A4R3I814"/>
<dbReference type="InterPro" id="IPR019734">
    <property type="entry name" value="TPR_rpt"/>
</dbReference>
<dbReference type="PROSITE" id="PS50005">
    <property type="entry name" value="TPR"/>
    <property type="match status" value="1"/>
</dbReference>
<dbReference type="PANTHER" id="PTHR47870">
    <property type="entry name" value="CYTOCHROME C-TYPE BIOGENESIS PROTEIN CCMH"/>
    <property type="match status" value="1"/>
</dbReference>
<dbReference type="Pfam" id="PF23892">
    <property type="entry name" value="Ig_CycH"/>
    <property type="match status" value="1"/>
</dbReference>
<evidence type="ECO:0000256" key="2">
    <source>
        <dbReference type="ARBA" id="ARBA00022748"/>
    </source>
</evidence>
<evidence type="ECO:0000256" key="4">
    <source>
        <dbReference type="SAM" id="Phobius"/>
    </source>
</evidence>
<feature type="transmembrane region" description="Helical" evidence="4">
    <location>
        <begin position="90"/>
        <end position="108"/>
    </location>
</feature>
<keyword evidence="4" id="KW-0472">Membrane</keyword>
<dbReference type="InterPro" id="IPR017560">
    <property type="entry name" value="Cyt_c_biogenesis_CcmI"/>
</dbReference>
<dbReference type="InterPro" id="IPR051263">
    <property type="entry name" value="C-type_cytochrome_biogenesis"/>
</dbReference>
<keyword evidence="4" id="KW-0812">Transmembrane</keyword>
<dbReference type="GO" id="GO:0030313">
    <property type="term" value="C:cell envelope"/>
    <property type="evidence" value="ECO:0007669"/>
    <property type="project" value="UniProtKB-SubCell"/>
</dbReference>
<dbReference type="PANTHER" id="PTHR47870:SF4">
    <property type="entry name" value="CYTOCHROME C-TYPE BIOGENESIS PROTEIN CYCH"/>
    <property type="match status" value="1"/>
</dbReference>
<dbReference type="GO" id="GO:0005886">
    <property type="term" value="C:plasma membrane"/>
    <property type="evidence" value="ECO:0007669"/>
    <property type="project" value="TreeGrafter"/>
</dbReference>
<dbReference type="OrthoDB" id="9776053at2"/>
<evidence type="ECO:0000256" key="3">
    <source>
        <dbReference type="PROSITE-ProRule" id="PRU00339"/>
    </source>
</evidence>
<feature type="domain" description="Cytochrome c-type biogenesis protein H Ig-like" evidence="5">
    <location>
        <begin position="291"/>
        <end position="395"/>
    </location>
</feature>
<sequence>MLVLSLWAIPALIFVIYVVRLRPAKTAAEDSVTRSISIHRERLADLEAQLAAGSLTEAEYKSFRLEEEKALLADTGHQQAMTRGDSRLPWFWAPLLMVFVFALASFTYSKIGAEKAVNVQQQFQQISAGEEIQPEALDQALNDYQTLLESQPENIEGWFQLARMQMDLQQYEAAYNSFAQVLSELRKVDHNADDEATILAYMGQIEFSLGKLEQSLALFEESLQFGKSNTALGLAGRVAYELAQYEKSIDYWTQLKNANPNSDTQIIDGFIEQSISALKEQGIVYDPGTQVTVQISLPAAWQGLTSDAILFVYARPVGQRMPLVAKRLPVTGQQMTVVLSERDSMSGAGFEGLDEVEVTARVSLTGVANQQPGDWLGDVAIAALSESESSVSVSIAQP</sequence>
<dbReference type="InterPro" id="IPR011990">
    <property type="entry name" value="TPR-like_helical_dom_sf"/>
</dbReference>
<dbReference type="SMART" id="SM00028">
    <property type="entry name" value="TPR"/>
    <property type="match status" value="3"/>
</dbReference>
<keyword evidence="7" id="KW-1185">Reference proteome</keyword>
<keyword evidence="3" id="KW-0802">TPR repeat</keyword>
<protein>
    <submittedName>
        <fullName evidence="6">Cytochrome c-type biogenesis protein CcmI</fullName>
    </submittedName>
</protein>
<gene>
    <name evidence="6" type="ORF">BCF53_106156</name>
</gene>
<keyword evidence="2" id="KW-0201">Cytochrome c-type biogenesis</keyword>
<evidence type="ECO:0000313" key="7">
    <source>
        <dbReference type="Proteomes" id="UP000295793"/>
    </source>
</evidence>
<dbReference type="Proteomes" id="UP000295793">
    <property type="component" value="Unassembled WGS sequence"/>
</dbReference>
<dbReference type="EMBL" id="SLZR01000006">
    <property type="protein sequence ID" value="TCS41425.1"/>
    <property type="molecule type" value="Genomic_DNA"/>
</dbReference>
<keyword evidence="4" id="KW-1133">Transmembrane helix</keyword>
<evidence type="ECO:0000256" key="1">
    <source>
        <dbReference type="ARBA" id="ARBA00004196"/>
    </source>
</evidence>
<comment type="caution">
    <text evidence="6">The sequence shown here is derived from an EMBL/GenBank/DDBJ whole genome shotgun (WGS) entry which is preliminary data.</text>
</comment>
<name>A0A4R3I814_9GAMM</name>
<comment type="subcellular location">
    <subcellularLocation>
        <location evidence="1">Cell envelope</location>
    </subcellularLocation>
</comment>
<evidence type="ECO:0000313" key="6">
    <source>
        <dbReference type="EMBL" id="TCS41425.1"/>
    </source>
</evidence>
<accession>A0A4R3I814</accession>
<dbReference type="RefSeq" id="WP_132701396.1">
    <property type="nucleotide sequence ID" value="NZ_SLZR01000006.1"/>
</dbReference>
<dbReference type="NCBIfam" id="TIGR03142">
    <property type="entry name" value="cytochro_ccmI"/>
    <property type="match status" value="1"/>
</dbReference>
<proteinExistence type="predicted"/>
<reference evidence="6 7" key="1">
    <citation type="submission" date="2019-03" db="EMBL/GenBank/DDBJ databases">
        <title>Genomic Encyclopedia of Archaeal and Bacterial Type Strains, Phase II (KMG-II): from individual species to whole genera.</title>
        <authorList>
            <person name="Goeker M."/>
        </authorList>
    </citation>
    <scope>NUCLEOTIDE SEQUENCE [LARGE SCALE GENOMIC DNA]</scope>
    <source>
        <strain evidence="6 7">DSM 15388</strain>
    </source>
</reference>
<dbReference type="SUPFAM" id="SSF48452">
    <property type="entry name" value="TPR-like"/>
    <property type="match status" value="1"/>
</dbReference>
<dbReference type="InterPro" id="IPR056412">
    <property type="entry name" value="Ig_CycH"/>
</dbReference>
<dbReference type="Gene3D" id="1.25.40.10">
    <property type="entry name" value="Tetratricopeptide repeat domain"/>
    <property type="match status" value="1"/>
</dbReference>
<organism evidence="6 7">
    <name type="scientific">Reinekea marinisedimentorum</name>
    <dbReference type="NCBI Taxonomy" id="230495"/>
    <lineage>
        <taxon>Bacteria</taxon>
        <taxon>Pseudomonadati</taxon>
        <taxon>Pseudomonadota</taxon>
        <taxon>Gammaproteobacteria</taxon>
        <taxon>Oceanospirillales</taxon>
        <taxon>Saccharospirillaceae</taxon>
        <taxon>Reinekea</taxon>
    </lineage>
</organism>